<dbReference type="Proteomes" id="UP001162164">
    <property type="component" value="Unassembled WGS sequence"/>
</dbReference>
<proteinExistence type="predicted"/>
<gene>
    <name evidence="3" type="ORF">NQ317_015767</name>
</gene>
<comment type="caution">
    <text evidence="3">The sequence shown here is derived from an EMBL/GenBank/DDBJ whole genome shotgun (WGS) entry which is preliminary data.</text>
</comment>
<keyword evidence="1" id="KW-0812">Transmembrane</keyword>
<evidence type="ECO:0000313" key="4">
    <source>
        <dbReference type="Proteomes" id="UP001162164"/>
    </source>
</evidence>
<keyword evidence="1" id="KW-0472">Membrane</keyword>
<dbReference type="InterPro" id="IPR036513">
    <property type="entry name" value="STAS_dom_sf"/>
</dbReference>
<feature type="domain" description="STAS" evidence="2">
    <location>
        <begin position="74"/>
        <end position="172"/>
    </location>
</feature>
<dbReference type="SUPFAM" id="SSF52091">
    <property type="entry name" value="SpoIIaa-like"/>
    <property type="match status" value="1"/>
</dbReference>
<dbReference type="InterPro" id="IPR001902">
    <property type="entry name" value="SLC26A/SulP_fam"/>
</dbReference>
<organism evidence="3 4">
    <name type="scientific">Molorchus minor</name>
    <dbReference type="NCBI Taxonomy" id="1323400"/>
    <lineage>
        <taxon>Eukaryota</taxon>
        <taxon>Metazoa</taxon>
        <taxon>Ecdysozoa</taxon>
        <taxon>Arthropoda</taxon>
        <taxon>Hexapoda</taxon>
        <taxon>Insecta</taxon>
        <taxon>Pterygota</taxon>
        <taxon>Neoptera</taxon>
        <taxon>Endopterygota</taxon>
        <taxon>Coleoptera</taxon>
        <taxon>Polyphaga</taxon>
        <taxon>Cucujiformia</taxon>
        <taxon>Chrysomeloidea</taxon>
        <taxon>Cerambycidae</taxon>
        <taxon>Lamiinae</taxon>
        <taxon>Monochamini</taxon>
        <taxon>Molorchus</taxon>
    </lineage>
</organism>
<dbReference type="Pfam" id="PF01740">
    <property type="entry name" value="STAS"/>
    <property type="match status" value="1"/>
</dbReference>
<keyword evidence="4" id="KW-1185">Reference proteome</keyword>
<dbReference type="PANTHER" id="PTHR11814">
    <property type="entry name" value="SULFATE TRANSPORTER"/>
    <property type="match status" value="1"/>
</dbReference>
<keyword evidence="1" id="KW-1133">Transmembrane helix</keyword>
<dbReference type="EMBL" id="JAPWTJ010000029">
    <property type="protein sequence ID" value="KAJ8984676.1"/>
    <property type="molecule type" value="Genomic_DNA"/>
</dbReference>
<evidence type="ECO:0000256" key="1">
    <source>
        <dbReference type="SAM" id="Phobius"/>
    </source>
</evidence>
<evidence type="ECO:0000259" key="2">
    <source>
        <dbReference type="Pfam" id="PF01740"/>
    </source>
</evidence>
<accession>A0ABQ9K222</accession>
<feature type="transmembrane region" description="Helical" evidence="1">
    <location>
        <begin position="21"/>
        <end position="51"/>
    </location>
</feature>
<reference evidence="3" key="1">
    <citation type="journal article" date="2023" name="Insect Mol. Biol.">
        <title>Genome sequencing provides insights into the evolution of gene families encoding plant cell wall-degrading enzymes in longhorned beetles.</title>
        <authorList>
            <person name="Shin N.R."/>
            <person name="Okamura Y."/>
            <person name="Kirsch R."/>
            <person name="Pauchet Y."/>
        </authorList>
    </citation>
    <scope>NUCLEOTIDE SEQUENCE</scope>
    <source>
        <strain evidence="3">MMC_N1</strain>
    </source>
</reference>
<sequence>MVELQVIKPIWRTKKTDLIPAIATFLSCLFLRLEIGIVIGIGINVVFLLYATARPSVHVEKVTGSYGCDGCDYLLITPDRSLTFPSVEYVRALVSKAGVKQGSSSIPVVIDARHIQGADFTAAKGIKSLIEDFHKRNQPILFYNLKPSVINIFQGVQPKDFVYCETYNELNELLKKHALNSQVANQNGGKCLLDSVAVKKCINLNLLCVYYQIETVLTLNIIQGQGLKQVRSPVGCNLHSVNLNFKPSGNSRTLKLPKQLCIEHLEKIRQSKLLFQSHIN</sequence>
<evidence type="ECO:0000313" key="3">
    <source>
        <dbReference type="EMBL" id="KAJ8984676.1"/>
    </source>
</evidence>
<protein>
    <recommendedName>
        <fullName evidence="2">STAS domain-containing protein</fullName>
    </recommendedName>
</protein>
<name>A0ABQ9K222_9CUCU</name>
<dbReference type="Gene3D" id="3.30.750.24">
    <property type="entry name" value="STAS domain"/>
    <property type="match status" value="1"/>
</dbReference>
<dbReference type="InterPro" id="IPR002645">
    <property type="entry name" value="STAS_dom"/>
</dbReference>
<dbReference type="CDD" id="cd07042">
    <property type="entry name" value="STAS_SulP_like_sulfate_transporter"/>
    <property type="match status" value="1"/>
</dbReference>